<dbReference type="PANTHER" id="PTHR10701">
    <property type="entry name" value="SMALL NUCLEAR RIBONUCLEOPROTEIN-ASSOCIATED PROTEIN B AND N"/>
    <property type="match status" value="1"/>
</dbReference>
<name>A0ABR1F4N4_9ASCO</name>
<accession>A0ABR1F4N4</accession>
<comment type="caution">
    <text evidence="2">The sequence shown here is derived from an EMBL/GenBank/DDBJ whole genome shotgun (WGS) entry which is preliminary data.</text>
</comment>
<dbReference type="Gene3D" id="2.30.30.100">
    <property type="match status" value="1"/>
</dbReference>
<keyword evidence="3" id="KW-1185">Reference proteome</keyword>
<dbReference type="InterPro" id="IPR010920">
    <property type="entry name" value="LSM_dom_sf"/>
</dbReference>
<dbReference type="RefSeq" id="XP_064767839.1">
    <property type="nucleotide sequence ID" value="XM_064912882.1"/>
</dbReference>
<dbReference type="GeneID" id="90038394"/>
<proteinExistence type="predicted"/>
<sequence>MADESSSLPPVAAYENVKEFMSVLMMVSTTDGRQFCGTLMATDRDRNLILSEASEQLPVGFQSRRGDRFRYVGMIAIPGKHILRIDASKDSLKAREMLLKGVSRGAII</sequence>
<evidence type="ECO:0000313" key="3">
    <source>
        <dbReference type="Proteomes" id="UP001498771"/>
    </source>
</evidence>
<dbReference type="InterPro" id="IPR001163">
    <property type="entry name" value="Sm_dom_euk/arc"/>
</dbReference>
<dbReference type="Proteomes" id="UP001498771">
    <property type="component" value="Unassembled WGS sequence"/>
</dbReference>
<dbReference type="SMART" id="SM00651">
    <property type="entry name" value="Sm"/>
    <property type="match status" value="1"/>
</dbReference>
<dbReference type="InterPro" id="IPR050914">
    <property type="entry name" value="snRNP_SmB/NAA38-like"/>
</dbReference>
<organism evidence="2 3">
    <name type="scientific">Myxozyma melibiosi</name>
    <dbReference type="NCBI Taxonomy" id="54550"/>
    <lineage>
        <taxon>Eukaryota</taxon>
        <taxon>Fungi</taxon>
        <taxon>Dikarya</taxon>
        <taxon>Ascomycota</taxon>
        <taxon>Saccharomycotina</taxon>
        <taxon>Lipomycetes</taxon>
        <taxon>Lipomycetales</taxon>
        <taxon>Lipomycetaceae</taxon>
        <taxon>Myxozyma</taxon>
    </lineage>
</organism>
<dbReference type="EMBL" id="JBBJBU010000007">
    <property type="protein sequence ID" value="KAK7204806.1"/>
    <property type="molecule type" value="Genomic_DNA"/>
</dbReference>
<reference evidence="2 3" key="1">
    <citation type="submission" date="2024-03" db="EMBL/GenBank/DDBJ databases">
        <title>Genome-scale model development and genomic sequencing of the oleaginous clade Lipomyces.</title>
        <authorList>
            <consortium name="Lawrence Berkeley National Laboratory"/>
            <person name="Czajka J.J."/>
            <person name="Han Y."/>
            <person name="Kim J."/>
            <person name="Mondo S.J."/>
            <person name="Hofstad B.A."/>
            <person name="Robles A."/>
            <person name="Haridas S."/>
            <person name="Riley R."/>
            <person name="LaButti K."/>
            <person name="Pangilinan J."/>
            <person name="Andreopoulos W."/>
            <person name="Lipzen A."/>
            <person name="Yan J."/>
            <person name="Wang M."/>
            <person name="Ng V."/>
            <person name="Grigoriev I.V."/>
            <person name="Spatafora J.W."/>
            <person name="Magnuson J.K."/>
            <person name="Baker S.E."/>
            <person name="Pomraning K.R."/>
        </authorList>
    </citation>
    <scope>NUCLEOTIDE SEQUENCE [LARGE SCALE GENOMIC DNA]</scope>
    <source>
        <strain evidence="2 3">Phaff 52-87</strain>
    </source>
</reference>
<evidence type="ECO:0000313" key="2">
    <source>
        <dbReference type="EMBL" id="KAK7204806.1"/>
    </source>
</evidence>
<feature type="domain" description="Sm" evidence="1">
    <location>
        <begin position="15"/>
        <end position="87"/>
    </location>
</feature>
<protein>
    <recommendedName>
        <fullName evidence="1">Sm domain-containing protein</fullName>
    </recommendedName>
</protein>
<dbReference type="SUPFAM" id="SSF50182">
    <property type="entry name" value="Sm-like ribonucleoproteins"/>
    <property type="match status" value="1"/>
</dbReference>
<gene>
    <name evidence="2" type="ORF">BZA70DRAFT_280045</name>
</gene>
<dbReference type="Pfam" id="PF01423">
    <property type="entry name" value="LSM"/>
    <property type="match status" value="1"/>
</dbReference>
<dbReference type="PANTHER" id="PTHR10701:SF5">
    <property type="entry name" value="N-ALPHA-ACETYLTRANSFERASE 38, NATC AUXILIARY SUBUNIT"/>
    <property type="match status" value="1"/>
</dbReference>
<evidence type="ECO:0000259" key="1">
    <source>
        <dbReference type="SMART" id="SM00651"/>
    </source>
</evidence>